<dbReference type="InterPro" id="IPR008978">
    <property type="entry name" value="HSP20-like_chaperone"/>
</dbReference>
<dbReference type="Pfam" id="PF02374">
    <property type="entry name" value="ArsA_ATPase"/>
    <property type="match status" value="1"/>
</dbReference>
<keyword evidence="4" id="KW-0547">Nucleotide-binding</keyword>
<proteinExistence type="inferred from homology"/>
<dbReference type="RefSeq" id="WP_158385617.1">
    <property type="nucleotide sequence ID" value="NZ_CP007174.1"/>
</dbReference>
<dbReference type="GO" id="GO:0005524">
    <property type="term" value="F:ATP binding"/>
    <property type="evidence" value="ECO:0007669"/>
    <property type="project" value="UniProtKB-KW"/>
</dbReference>
<dbReference type="NCBIfam" id="TIGR00345">
    <property type="entry name" value="GET3_arsA_TRC40"/>
    <property type="match status" value="1"/>
</dbReference>
<dbReference type="Gene3D" id="3.40.50.300">
    <property type="entry name" value="P-loop containing nucleotide triphosphate hydrolases"/>
    <property type="match status" value="1"/>
</dbReference>
<dbReference type="InterPro" id="IPR040612">
    <property type="entry name" value="ArsA_HSP20-like"/>
</dbReference>
<feature type="domain" description="ArsA HSP20-like" evidence="3">
    <location>
        <begin position="325"/>
        <end position="389"/>
    </location>
</feature>
<gene>
    <name evidence="4" type="ORF">NTE_03163</name>
</gene>
<dbReference type="Proteomes" id="UP000028194">
    <property type="component" value="Chromosome"/>
</dbReference>
<reference evidence="4 5" key="1">
    <citation type="journal article" date="2014" name="PLoS ONE">
        <title>Genome Sequence of Candidatus Nitrososphaera evergladensis from Group I.1b Enriched from Everglades Soil Reveals Novel Genomic Features of the Ammonia-Oxidizing Archaea.</title>
        <authorList>
            <person name="Zhalnina K.V."/>
            <person name="Dias R."/>
            <person name="Leonard M.T."/>
            <person name="Dorr de Quadros P."/>
            <person name="Camargo F.A."/>
            <person name="Drew J.C."/>
            <person name="Farmerie W.G."/>
            <person name="Daroub S.H."/>
            <person name="Triplett E.W."/>
        </authorList>
    </citation>
    <scope>NUCLEOTIDE SEQUENCE [LARGE SCALE GENOMIC DNA]</scope>
    <source>
        <strain evidence="4 5">SR1</strain>
    </source>
</reference>
<dbReference type="HOGENOM" id="CLU_040761_1_0_2"/>
<name>A0A075MVB0_9ARCH</name>
<dbReference type="KEGG" id="nev:NTE_03163"/>
<evidence type="ECO:0000313" key="5">
    <source>
        <dbReference type="Proteomes" id="UP000028194"/>
    </source>
</evidence>
<comment type="similarity">
    <text evidence="1">Belongs to the arsA ATPase family.</text>
</comment>
<keyword evidence="4" id="KW-0067">ATP-binding</keyword>
<dbReference type="PANTHER" id="PTHR10803:SF3">
    <property type="entry name" value="ATPASE GET3"/>
    <property type="match status" value="1"/>
</dbReference>
<dbReference type="GeneID" id="41598821"/>
<dbReference type="AlphaFoldDB" id="A0A075MVB0"/>
<evidence type="ECO:0000313" key="4">
    <source>
        <dbReference type="EMBL" id="AIF85195.1"/>
    </source>
</evidence>
<dbReference type="Gene3D" id="2.60.40.790">
    <property type="match status" value="1"/>
</dbReference>
<dbReference type="OrthoDB" id="46198at2157"/>
<keyword evidence="4" id="KW-0378">Hydrolase</keyword>
<dbReference type="SUPFAM" id="SSF52540">
    <property type="entry name" value="P-loop containing nucleoside triphosphate hydrolases"/>
    <property type="match status" value="1"/>
</dbReference>
<keyword evidence="5" id="KW-1185">Reference proteome</keyword>
<dbReference type="InterPro" id="IPR025723">
    <property type="entry name" value="ArsA/GET3_ATPase-like"/>
</dbReference>
<evidence type="ECO:0000259" key="3">
    <source>
        <dbReference type="Pfam" id="PF17886"/>
    </source>
</evidence>
<organism evidence="4 5">
    <name type="scientific">Candidatus Nitrososphaera evergladensis SR1</name>
    <dbReference type="NCBI Taxonomy" id="1459636"/>
    <lineage>
        <taxon>Archaea</taxon>
        <taxon>Nitrososphaerota</taxon>
        <taxon>Nitrososphaeria</taxon>
        <taxon>Nitrososphaerales</taxon>
        <taxon>Nitrososphaeraceae</taxon>
        <taxon>Nitrososphaera</taxon>
    </lineage>
</organism>
<dbReference type="eggNOG" id="arCOG01833">
    <property type="taxonomic scope" value="Archaea"/>
</dbReference>
<dbReference type="InterPro" id="IPR016300">
    <property type="entry name" value="ATPase_ArsA/GET3"/>
</dbReference>
<feature type="domain" description="ArsA/GET3 Anion-transporting ATPase-like" evidence="2">
    <location>
        <begin position="1"/>
        <end position="300"/>
    </location>
</feature>
<dbReference type="GO" id="GO:0016887">
    <property type="term" value="F:ATP hydrolysis activity"/>
    <property type="evidence" value="ECO:0007669"/>
    <property type="project" value="InterPro"/>
</dbReference>
<dbReference type="eggNOG" id="arCOG02849">
    <property type="taxonomic scope" value="Archaea"/>
</dbReference>
<protein>
    <submittedName>
        <fullName evidence="4">Arsenite efflux ATP-binding protein ArsA</fullName>
        <ecNumber evidence="4">3.6.3.16</ecNumber>
    </submittedName>
</protein>
<evidence type="ECO:0000256" key="1">
    <source>
        <dbReference type="ARBA" id="ARBA00011040"/>
    </source>
</evidence>
<dbReference type="Pfam" id="PF17886">
    <property type="entry name" value="ArsA_HSP20"/>
    <property type="match status" value="1"/>
</dbReference>
<dbReference type="EMBL" id="CP007174">
    <property type="protein sequence ID" value="AIF85195.1"/>
    <property type="molecule type" value="Genomic_DNA"/>
</dbReference>
<dbReference type="STRING" id="1459636.NTE_03163"/>
<accession>A0A075MVB0</accession>
<dbReference type="EC" id="3.6.3.16" evidence="4"/>
<sequence>MRLIIYTGKGGTGKTVTSCATGLKLARRGHRTLVLSADPAHTLADAFMMPEVAYEPRQITDNLVAQQIDPVTEMSKQYNTILSYMASVFSAKGIDETLAYEIAMLPGMTQLFSLLKIQEVSKTGEFDAVVLDMPASGEALRYLYFPKLVGSIGRKLTGLAGLFSGFAKVFQPLAKIPAPSRSVIQSEMDLIDRLDLLADIIRDSNATSLRLVANPDTFSIENAKRALMSASLYGINVDMAVVNKIMAGSSDAYYDRWASFQHGKVEEAKANFYPLPVKEVQLYATELRGMEMLAKHGDQLFGDEDPAKVFYRGQPYVFEKEDAATIRMTVQVPFSEKDDFAIERYGDSLTVSVKTAAGKIVNIVPLPVATAGMKLAKARLQDKQLLVLFEK</sequence>
<dbReference type="InterPro" id="IPR027417">
    <property type="entry name" value="P-loop_NTPase"/>
</dbReference>
<evidence type="ECO:0000259" key="2">
    <source>
        <dbReference type="Pfam" id="PF02374"/>
    </source>
</evidence>
<dbReference type="PANTHER" id="PTHR10803">
    <property type="entry name" value="ARSENICAL PUMP-DRIVING ATPASE ARSENITE-TRANSLOCATING ATPASE"/>
    <property type="match status" value="1"/>
</dbReference>
<dbReference type="CDD" id="cd02035">
    <property type="entry name" value="ArsA"/>
    <property type="match status" value="1"/>
</dbReference>